<evidence type="ECO:0000256" key="2">
    <source>
        <dbReference type="ARBA" id="ARBA00008854"/>
    </source>
</evidence>
<name>A0A7T5R2M9_9BACT</name>
<evidence type="ECO:0000256" key="4">
    <source>
        <dbReference type="ARBA" id="ARBA00022989"/>
    </source>
</evidence>
<dbReference type="EMBL" id="CP066681">
    <property type="protein sequence ID" value="QQG36433.1"/>
    <property type="molecule type" value="Genomic_DNA"/>
</dbReference>
<protein>
    <submittedName>
        <fullName evidence="7">LemA family protein</fullName>
    </submittedName>
</protein>
<dbReference type="PANTHER" id="PTHR34478">
    <property type="entry name" value="PROTEIN LEMA"/>
    <property type="match status" value="1"/>
</dbReference>
<dbReference type="Gene3D" id="1.20.1440.20">
    <property type="entry name" value="LemA-like domain"/>
    <property type="match status" value="1"/>
</dbReference>
<dbReference type="AlphaFoldDB" id="A0A7T5R2M9"/>
<gene>
    <name evidence="7" type="ORF">HYS17_01175</name>
</gene>
<feature type="transmembrane region" description="Helical" evidence="6">
    <location>
        <begin position="6"/>
        <end position="23"/>
    </location>
</feature>
<proteinExistence type="inferred from homology"/>
<evidence type="ECO:0000313" key="7">
    <source>
        <dbReference type="EMBL" id="QQG36433.1"/>
    </source>
</evidence>
<comment type="similarity">
    <text evidence="2">Belongs to the LemA family.</text>
</comment>
<evidence type="ECO:0000256" key="5">
    <source>
        <dbReference type="ARBA" id="ARBA00023136"/>
    </source>
</evidence>
<evidence type="ECO:0000313" key="8">
    <source>
        <dbReference type="Proteomes" id="UP000595362"/>
    </source>
</evidence>
<dbReference type="GO" id="GO:0016020">
    <property type="term" value="C:membrane"/>
    <property type="evidence" value="ECO:0007669"/>
    <property type="project" value="UniProtKB-SubCell"/>
</dbReference>
<dbReference type="SUPFAM" id="SSF140478">
    <property type="entry name" value="LemA-like"/>
    <property type="match status" value="1"/>
</dbReference>
<dbReference type="PANTHER" id="PTHR34478:SF1">
    <property type="entry name" value="PROTEIN LEMA"/>
    <property type="match status" value="1"/>
</dbReference>
<dbReference type="Pfam" id="PF04011">
    <property type="entry name" value="LemA"/>
    <property type="match status" value="1"/>
</dbReference>
<keyword evidence="3 6" id="KW-0812">Transmembrane</keyword>
<accession>A0A7T5R2M9</accession>
<evidence type="ECO:0000256" key="3">
    <source>
        <dbReference type="ARBA" id="ARBA00022692"/>
    </source>
</evidence>
<organism evidence="7 8">
    <name type="scientific">Micavibrio aeruginosavorus</name>
    <dbReference type="NCBI Taxonomy" id="349221"/>
    <lineage>
        <taxon>Bacteria</taxon>
        <taxon>Pseudomonadati</taxon>
        <taxon>Bdellovibrionota</taxon>
        <taxon>Bdellovibrionia</taxon>
        <taxon>Bdellovibrionales</taxon>
        <taxon>Pseudobdellovibrionaceae</taxon>
        <taxon>Micavibrio</taxon>
    </lineage>
</organism>
<evidence type="ECO:0000256" key="1">
    <source>
        <dbReference type="ARBA" id="ARBA00004167"/>
    </source>
</evidence>
<dbReference type="Proteomes" id="UP000595362">
    <property type="component" value="Chromosome"/>
</dbReference>
<sequence length="191" mass="21128">MDNTWIIVAVILIPLIFVIMLYNRLIALRQTRKNAFSDIDVQLKQRFDLVPQLVETVKGYAGHEKTVFENVTEARARVGRVGSGGPGAERLQAEGLLGSALMGLFAVAENYPALKADQNFQQLMAELSDIENKIAAARRFFNSATNEYNTAVQQFPANLIAGMFGFREEAFFEVGAEEAALIQKAPAVKFN</sequence>
<comment type="subcellular location">
    <subcellularLocation>
        <location evidence="1">Membrane</location>
        <topology evidence="1">Single-pass membrane protein</topology>
    </subcellularLocation>
</comment>
<evidence type="ECO:0000256" key="6">
    <source>
        <dbReference type="SAM" id="Phobius"/>
    </source>
</evidence>
<dbReference type="InterPro" id="IPR007156">
    <property type="entry name" value="MamQ_LemA"/>
</dbReference>
<dbReference type="InterPro" id="IPR023353">
    <property type="entry name" value="LemA-like_dom_sf"/>
</dbReference>
<keyword evidence="4 6" id="KW-1133">Transmembrane helix</keyword>
<reference evidence="7 8" key="1">
    <citation type="submission" date="2020-07" db="EMBL/GenBank/DDBJ databases">
        <title>Huge and variable diversity of episymbiotic CPR bacteria and DPANN archaea in groundwater ecosystems.</title>
        <authorList>
            <person name="He C.Y."/>
            <person name="Keren R."/>
            <person name="Whittaker M."/>
            <person name="Farag I.F."/>
            <person name="Doudna J."/>
            <person name="Cate J.H.D."/>
            <person name="Banfield J.F."/>
        </authorList>
    </citation>
    <scope>NUCLEOTIDE SEQUENCE [LARGE SCALE GENOMIC DNA]</scope>
    <source>
        <strain evidence="7">NC_groundwater_70_Ag_B-0.1um_54_66</strain>
    </source>
</reference>
<keyword evidence="5 6" id="KW-0472">Membrane</keyword>